<dbReference type="Gene3D" id="3.30.70.270">
    <property type="match status" value="1"/>
</dbReference>
<evidence type="ECO:0000313" key="6">
    <source>
        <dbReference type="EMBL" id="MEA5444436.1"/>
    </source>
</evidence>
<dbReference type="CDD" id="cd01949">
    <property type="entry name" value="GGDEF"/>
    <property type="match status" value="1"/>
</dbReference>
<dbReference type="InterPro" id="IPR050469">
    <property type="entry name" value="Diguanylate_Cyclase"/>
</dbReference>
<proteinExistence type="predicted"/>
<organism evidence="6 7">
    <name type="scientific">Natronospira elongata</name>
    <dbReference type="NCBI Taxonomy" id="3110268"/>
    <lineage>
        <taxon>Bacteria</taxon>
        <taxon>Pseudomonadati</taxon>
        <taxon>Pseudomonadota</taxon>
        <taxon>Gammaproteobacteria</taxon>
        <taxon>Natronospirales</taxon>
        <taxon>Natronospiraceae</taxon>
        <taxon>Natronospira</taxon>
    </lineage>
</organism>
<keyword evidence="4" id="KW-1133">Transmembrane helix</keyword>
<dbReference type="Proteomes" id="UP001302316">
    <property type="component" value="Unassembled WGS sequence"/>
</dbReference>
<dbReference type="EMBL" id="JAYGII010000002">
    <property type="protein sequence ID" value="MEA5444436.1"/>
    <property type="molecule type" value="Genomic_DNA"/>
</dbReference>
<dbReference type="Pfam" id="PF07495">
    <property type="entry name" value="Y_Y_Y"/>
    <property type="match status" value="1"/>
</dbReference>
<evidence type="ECO:0000256" key="3">
    <source>
        <dbReference type="ARBA" id="ARBA00034247"/>
    </source>
</evidence>
<dbReference type="GO" id="GO:0052621">
    <property type="term" value="F:diguanylate cyclase activity"/>
    <property type="evidence" value="ECO:0007669"/>
    <property type="project" value="UniProtKB-EC"/>
</dbReference>
<keyword evidence="7" id="KW-1185">Reference proteome</keyword>
<dbReference type="PROSITE" id="PS50887">
    <property type="entry name" value="GGDEF"/>
    <property type="match status" value="1"/>
</dbReference>
<accession>A0AAP6JCL8</accession>
<dbReference type="SUPFAM" id="SSF55073">
    <property type="entry name" value="Nucleotide cyclase"/>
    <property type="match status" value="1"/>
</dbReference>
<keyword evidence="4" id="KW-0472">Membrane</keyword>
<evidence type="ECO:0000313" key="7">
    <source>
        <dbReference type="Proteomes" id="UP001302316"/>
    </source>
</evidence>
<dbReference type="Gene3D" id="2.60.40.10">
    <property type="entry name" value="Immunoglobulins"/>
    <property type="match status" value="1"/>
</dbReference>
<dbReference type="InterPro" id="IPR013783">
    <property type="entry name" value="Ig-like_fold"/>
</dbReference>
<dbReference type="InterPro" id="IPR029787">
    <property type="entry name" value="Nucleotide_cyclase"/>
</dbReference>
<comment type="cofactor">
    <cofactor evidence="1">
        <name>Mg(2+)</name>
        <dbReference type="ChEBI" id="CHEBI:18420"/>
    </cofactor>
</comment>
<comment type="caution">
    <text evidence="6">The sequence shown here is derived from an EMBL/GenBank/DDBJ whole genome shotgun (WGS) entry which is preliminary data.</text>
</comment>
<dbReference type="Gene3D" id="2.130.10.10">
    <property type="entry name" value="YVTN repeat-like/Quinoprotein amine dehydrogenase"/>
    <property type="match status" value="4"/>
</dbReference>
<evidence type="ECO:0000259" key="5">
    <source>
        <dbReference type="PROSITE" id="PS50887"/>
    </source>
</evidence>
<dbReference type="InterPro" id="IPR015943">
    <property type="entry name" value="WD40/YVTN_repeat-like_dom_sf"/>
</dbReference>
<feature type="transmembrane region" description="Helical" evidence="4">
    <location>
        <begin position="656"/>
        <end position="676"/>
    </location>
</feature>
<dbReference type="PANTHER" id="PTHR45138">
    <property type="entry name" value="REGULATORY COMPONENTS OF SENSORY TRANSDUCTION SYSTEM"/>
    <property type="match status" value="1"/>
</dbReference>
<comment type="catalytic activity">
    <reaction evidence="3">
        <text>2 GTP = 3',3'-c-di-GMP + 2 diphosphate</text>
        <dbReference type="Rhea" id="RHEA:24898"/>
        <dbReference type="ChEBI" id="CHEBI:33019"/>
        <dbReference type="ChEBI" id="CHEBI:37565"/>
        <dbReference type="ChEBI" id="CHEBI:58805"/>
        <dbReference type="EC" id="2.7.7.65"/>
    </reaction>
</comment>
<keyword evidence="6" id="KW-0548">Nucleotidyltransferase</keyword>
<evidence type="ECO:0000256" key="2">
    <source>
        <dbReference type="ARBA" id="ARBA00012528"/>
    </source>
</evidence>
<keyword evidence="6" id="KW-0808">Transferase</keyword>
<gene>
    <name evidence="6" type="ORF">VCB98_01210</name>
</gene>
<dbReference type="EC" id="2.7.7.65" evidence="2"/>
<dbReference type="SUPFAM" id="SSF63829">
    <property type="entry name" value="Calcium-dependent phosphotriesterase"/>
    <property type="match status" value="2"/>
</dbReference>
<sequence length="936" mass="103032">MGANAVEAIASDPDGTIWVATGAGVCKKSAGEARFSCLDVPGLDEAYVYDLHLDPERLWVASNRGLFRVQGELYQQYTDKDGLPVSSVQSVVTLSDGTVVAGTVEGIAQKPPQDDGFSIPEGGAELTVATMLARDGKVWLGTTAGLFVYYQGSIFVSPLPSGKSGAVDIVSLALGQDDDLWVASGYGVYQLASNGIRQITTESGLADNNVHSLFVDREGLAWMGHDYGLSKLVPGPFRGYDSSNGMHHDFVRAIAEDERHRLWLGTRQGVQVVPKTDEGWDFQRSLLILSEDGLSDPRIFSIDFPAPGEALIATVNGLNHWREGEGIIARYFDQDGLPGNRTLSVFVDSLDRAWIGTREGIVRFDGGEILPPPTHLEEVSYPIRFKEDAHGRLWIATVDEGAYVYDDSGGESDTLTQYNAGNGLTGETIWDMAPDESGGMWLASNGDGLFHVTGDGNINRYSVEDGLVDNFGWQVIRDRQGQVWVYTNRGLSRLDSDGNFRNFGLEDGLLHLEGGATTAVECHTGHIWFGSADGLVQYDPMHDHLNVAAPLPRVESVELEGERIEAGSEIPHGAGSLDFHFAGLSFQAEDAVRYRYRLKGVSEQWNELESHRPVTYGNLGGGDYVFEVTASNAHGVWSEEAASFPFKVKPPIWATLWFWLAVAPATIGLFWAGVSLRWRQLDVRRRELETLVRDRTRDLEAANSQLAAAAITDPLTGLKNRRYLHNQIGTDVAQTRRAYAGNAEHPNRDIVFMMVDLDHFKEINDCCGHKAGDQILKAYAEIIDDELRDSDYVVRWGGEEFLIVARQTEAARCRVMVERIRERASNHRCQIEGEGRDLSCSCSIGVSHLPFLPGEPDVLSWEQIVDIADVAVYLAKWLGRDGWVAIHGTDKSDVSDPAEFIWRLKHDLSGLVGESQVELEASFEDVSAVIAKRDSK</sequence>
<evidence type="ECO:0000256" key="1">
    <source>
        <dbReference type="ARBA" id="ARBA00001946"/>
    </source>
</evidence>
<dbReference type="Pfam" id="PF00990">
    <property type="entry name" value="GGDEF"/>
    <property type="match status" value="1"/>
</dbReference>
<dbReference type="NCBIfam" id="TIGR00254">
    <property type="entry name" value="GGDEF"/>
    <property type="match status" value="1"/>
</dbReference>
<dbReference type="InterPro" id="IPR043128">
    <property type="entry name" value="Rev_trsase/Diguanyl_cyclase"/>
</dbReference>
<dbReference type="InterPro" id="IPR000160">
    <property type="entry name" value="GGDEF_dom"/>
</dbReference>
<protein>
    <recommendedName>
        <fullName evidence="2">diguanylate cyclase</fullName>
        <ecNumber evidence="2">2.7.7.65</ecNumber>
    </recommendedName>
</protein>
<dbReference type="SMART" id="SM00267">
    <property type="entry name" value="GGDEF"/>
    <property type="match status" value="1"/>
</dbReference>
<reference evidence="6 7" key="1">
    <citation type="submission" date="2023-12" db="EMBL/GenBank/DDBJ databases">
        <title>Whole-genome sequencing of halo(alkali)philic microorganisms from hypersaline lakes.</title>
        <authorList>
            <person name="Sorokin D.Y."/>
            <person name="Merkel A.Y."/>
            <person name="Messina E."/>
            <person name="Yakimov M."/>
        </authorList>
    </citation>
    <scope>NUCLEOTIDE SEQUENCE [LARGE SCALE GENOMIC DNA]</scope>
    <source>
        <strain evidence="6 7">AB-CW1</strain>
    </source>
</reference>
<evidence type="ECO:0000256" key="4">
    <source>
        <dbReference type="SAM" id="Phobius"/>
    </source>
</evidence>
<feature type="domain" description="GGDEF" evidence="5">
    <location>
        <begin position="748"/>
        <end position="888"/>
    </location>
</feature>
<dbReference type="AlphaFoldDB" id="A0AAP6JCL8"/>
<keyword evidence="4" id="KW-0812">Transmembrane</keyword>
<dbReference type="PANTHER" id="PTHR45138:SF9">
    <property type="entry name" value="DIGUANYLATE CYCLASE DGCM-RELATED"/>
    <property type="match status" value="1"/>
</dbReference>
<name>A0AAP6JCL8_9GAMM</name>
<dbReference type="InterPro" id="IPR011123">
    <property type="entry name" value="Y_Y_Y"/>
</dbReference>
<dbReference type="FunFam" id="3.30.70.270:FF:000001">
    <property type="entry name" value="Diguanylate cyclase domain protein"/>
    <property type="match status" value="1"/>
</dbReference>